<reference evidence="1 2" key="1">
    <citation type="submission" date="2010-05" db="EMBL/GenBank/DDBJ databases">
        <title>Complete sequence of Methanococcus voltae A3.</title>
        <authorList>
            <consortium name="US DOE Joint Genome Institute"/>
            <person name="Lucas S."/>
            <person name="Copeland A."/>
            <person name="Lapidus A."/>
            <person name="Cheng J.-F."/>
            <person name="Bruce D."/>
            <person name="Goodwin L."/>
            <person name="Pitluck S."/>
            <person name="Lowry S."/>
            <person name="Clum A."/>
            <person name="Land M."/>
            <person name="Hauser L."/>
            <person name="Kyrpides N."/>
            <person name="Mikhailova N."/>
            <person name="Whitman W.B."/>
            <person name="Woyke T."/>
        </authorList>
    </citation>
    <scope>NUCLEOTIDE SEQUENCE [LARGE SCALE GENOMIC DNA]</scope>
    <source>
        <strain evidence="2">ATCC BAA-1334 / A3</strain>
    </source>
</reference>
<dbReference type="OrthoDB" id="372626at2157"/>
<organism evidence="1 2">
    <name type="scientific">Methanococcus voltae (strain ATCC BAA-1334 / A3)</name>
    <dbReference type="NCBI Taxonomy" id="456320"/>
    <lineage>
        <taxon>Archaea</taxon>
        <taxon>Methanobacteriati</taxon>
        <taxon>Methanobacteriota</taxon>
        <taxon>Methanomada group</taxon>
        <taxon>Methanococci</taxon>
        <taxon>Methanococcales</taxon>
        <taxon>Methanococcaceae</taxon>
        <taxon>Methanococcus</taxon>
    </lineage>
</organism>
<dbReference type="STRING" id="456320.Mvol_0301"/>
<name>D7DS51_METV3</name>
<dbReference type="InParanoid" id="D7DS51"/>
<dbReference type="KEGG" id="mvo:Mvol_0301"/>
<accession>D7DS51</accession>
<dbReference type="AlphaFoldDB" id="D7DS51"/>
<dbReference type="Proteomes" id="UP000007722">
    <property type="component" value="Chromosome"/>
</dbReference>
<evidence type="ECO:0000313" key="2">
    <source>
        <dbReference type="Proteomes" id="UP000007722"/>
    </source>
</evidence>
<protein>
    <submittedName>
        <fullName evidence="1">Uncharacterized protein</fullName>
    </submittedName>
</protein>
<evidence type="ECO:0000313" key="1">
    <source>
        <dbReference type="EMBL" id="ADI35961.1"/>
    </source>
</evidence>
<keyword evidence="2" id="KW-1185">Reference proteome</keyword>
<sequence length="85" mass="10110">MEIVKNYDSTIVKTNSKWDYYFGNLTEEQQKEIFDKLFKDLIERNLIGEKSEPVGIIELFGAFGDKCNDEVELSLKMTDEEFWRF</sequence>
<gene>
    <name evidence="1" type="ordered locus">Mvol_0301</name>
</gene>
<proteinExistence type="predicted"/>
<dbReference type="HOGENOM" id="CLU_2505019_0_0_2"/>
<dbReference type="EMBL" id="CP002057">
    <property type="protein sequence ID" value="ADI35961.1"/>
    <property type="molecule type" value="Genomic_DNA"/>
</dbReference>